<feature type="compositionally biased region" description="Polar residues" evidence="1">
    <location>
        <begin position="429"/>
        <end position="440"/>
    </location>
</feature>
<comment type="caution">
    <text evidence="3">The sequence shown here is derived from an EMBL/GenBank/DDBJ whole genome shotgun (WGS) entry which is preliminary data.</text>
</comment>
<proteinExistence type="predicted"/>
<organism evidence="3 4">
    <name type="scientific">Marinomonas balearica</name>
    <dbReference type="NCBI Taxonomy" id="491947"/>
    <lineage>
        <taxon>Bacteria</taxon>
        <taxon>Pseudomonadati</taxon>
        <taxon>Pseudomonadota</taxon>
        <taxon>Gammaproteobacteria</taxon>
        <taxon>Oceanospirillales</taxon>
        <taxon>Oceanospirillaceae</taxon>
        <taxon>Marinomonas</taxon>
    </lineage>
</organism>
<feature type="domain" description="DUF5610" evidence="2">
    <location>
        <begin position="56"/>
        <end position="161"/>
    </location>
</feature>
<feature type="compositionally biased region" description="Polar residues" evidence="1">
    <location>
        <begin position="1"/>
        <end position="22"/>
    </location>
</feature>
<name>A0A4R6MBB4_9GAMM</name>
<evidence type="ECO:0000313" key="3">
    <source>
        <dbReference type="EMBL" id="TDO98744.1"/>
    </source>
</evidence>
<evidence type="ECO:0000259" key="2">
    <source>
        <dbReference type="Pfam" id="PF18433"/>
    </source>
</evidence>
<gene>
    <name evidence="3" type="ORF">DFP79_1156</name>
</gene>
<dbReference type="Pfam" id="PF18433">
    <property type="entry name" value="DUF5610"/>
    <property type="match status" value="1"/>
</dbReference>
<evidence type="ECO:0000256" key="1">
    <source>
        <dbReference type="SAM" id="MobiDB-lite"/>
    </source>
</evidence>
<dbReference type="OrthoDB" id="7366224at2"/>
<feature type="compositionally biased region" description="Low complexity" evidence="1">
    <location>
        <begin position="23"/>
        <end position="32"/>
    </location>
</feature>
<reference evidence="3 4" key="1">
    <citation type="submission" date="2019-03" db="EMBL/GenBank/DDBJ databases">
        <title>Genomic Encyclopedia of Type Strains, Phase III (KMG-III): the genomes of soil and plant-associated and newly described type strains.</title>
        <authorList>
            <person name="Whitman W."/>
        </authorList>
    </citation>
    <scope>NUCLEOTIDE SEQUENCE [LARGE SCALE GENOMIC DNA]</scope>
    <source>
        <strain evidence="3 4">CECT 7378</strain>
    </source>
</reference>
<dbReference type="Proteomes" id="UP000294656">
    <property type="component" value="Unassembled WGS sequence"/>
</dbReference>
<accession>A0A4R6MBB4</accession>
<dbReference type="InterPro" id="IPR041651">
    <property type="entry name" value="DUF5610"/>
</dbReference>
<keyword evidence="4" id="KW-1185">Reference proteome</keyword>
<protein>
    <recommendedName>
        <fullName evidence="2">DUF5610 domain-containing protein</fullName>
    </recommendedName>
</protein>
<evidence type="ECO:0000313" key="4">
    <source>
        <dbReference type="Proteomes" id="UP000294656"/>
    </source>
</evidence>
<feature type="region of interest" description="Disordered" evidence="1">
    <location>
        <begin position="421"/>
        <end position="440"/>
    </location>
</feature>
<dbReference type="RefSeq" id="WP_133502974.1">
    <property type="nucleotide sequence ID" value="NZ_SNXC01000010.1"/>
</dbReference>
<feature type="region of interest" description="Disordered" evidence="1">
    <location>
        <begin position="1"/>
        <end position="49"/>
    </location>
</feature>
<sequence length="440" mass="47797">MATSINGLNDTTSKLLSGNRQNSGSTTQSTSSKGATVTGDEYSPASGATRAMGVVQQRVQVSFSETVTYASQTSSSKFETDFSPEAVSNRILGFVGGYMEKLKSEGVEDERLKSVLEQAENAIAKGMEDAMGKLEDLGWLTQDVQANIDETDSLLDEGLNALRDTYFGAPAENDDATLLDSSIDAQSASSINPQAEINRISRNFAESYSRTQSSEIEIKTAEGDTVKLNLYALQAAAQGENYEVSEDGLNFQRYESSTSGFKFEFAVDGDLNEEEQEAINDLVNSLGDIADNFFDGDLSSAFDKALEVGFDTEQLSGFSMNLKMTQTYRAAQATNAYTNTADQGLGASLKEPLAEYKDSLLSAVEKSSELFENYRDIVQTSLESMFEMRQKDKADESDSKESNLPDFFSFQRSLIEKMADSMFGAHGDGSTSSSDVSEDN</sequence>
<dbReference type="AlphaFoldDB" id="A0A4R6MBB4"/>
<dbReference type="Gene3D" id="1.10.132.90">
    <property type="match status" value="1"/>
</dbReference>
<dbReference type="EMBL" id="SNXC01000010">
    <property type="protein sequence ID" value="TDO98744.1"/>
    <property type="molecule type" value="Genomic_DNA"/>
</dbReference>